<evidence type="ECO:0000313" key="2">
    <source>
        <dbReference type="EMBL" id="PSN59871.1"/>
    </source>
</evidence>
<proteinExistence type="predicted"/>
<feature type="compositionally biased region" description="Low complexity" evidence="1">
    <location>
        <begin position="14"/>
        <end position="27"/>
    </location>
</feature>
<sequence length="185" mass="19935">MLSQRSQRSRRSQRASAAHSPSAGLASPPSPCVQTWCSIQTAGCGAEGSTLAAMTQCELAGTRLAPGSWPGRSRMTGLGSHVRRYTGYEVASVARSRSHSHSTSAGVSPRTRTRPRTRPRTTRPSTGTAAATSTERPMQKTRVLAWPAHERRLPDLRSWACLPPCALPLPYGTYFWSGSPYSPAN</sequence>
<feature type="region of interest" description="Disordered" evidence="1">
    <location>
        <begin position="92"/>
        <end position="139"/>
    </location>
</feature>
<dbReference type="AlphaFoldDB" id="A0A2T2N368"/>
<protein>
    <submittedName>
        <fullName evidence="2">Uncharacterized protein</fullName>
    </submittedName>
</protein>
<dbReference type="EMBL" id="KZ678152">
    <property type="protein sequence ID" value="PSN59871.1"/>
    <property type="molecule type" value="Genomic_DNA"/>
</dbReference>
<organism evidence="2 3">
    <name type="scientific">Corynespora cassiicola Philippines</name>
    <dbReference type="NCBI Taxonomy" id="1448308"/>
    <lineage>
        <taxon>Eukaryota</taxon>
        <taxon>Fungi</taxon>
        <taxon>Dikarya</taxon>
        <taxon>Ascomycota</taxon>
        <taxon>Pezizomycotina</taxon>
        <taxon>Dothideomycetes</taxon>
        <taxon>Pleosporomycetidae</taxon>
        <taxon>Pleosporales</taxon>
        <taxon>Corynesporascaceae</taxon>
        <taxon>Corynespora</taxon>
    </lineage>
</organism>
<evidence type="ECO:0000256" key="1">
    <source>
        <dbReference type="SAM" id="MobiDB-lite"/>
    </source>
</evidence>
<accession>A0A2T2N368</accession>
<gene>
    <name evidence="2" type="ORF">BS50DRAFT_220985</name>
</gene>
<feature type="compositionally biased region" description="Low complexity" evidence="1">
    <location>
        <begin position="92"/>
        <end position="110"/>
    </location>
</feature>
<feature type="compositionally biased region" description="Low complexity" evidence="1">
    <location>
        <begin position="122"/>
        <end position="134"/>
    </location>
</feature>
<dbReference type="Proteomes" id="UP000240883">
    <property type="component" value="Unassembled WGS sequence"/>
</dbReference>
<name>A0A2T2N368_CORCC</name>
<feature type="region of interest" description="Disordered" evidence="1">
    <location>
        <begin position="1"/>
        <end position="30"/>
    </location>
</feature>
<evidence type="ECO:0000313" key="3">
    <source>
        <dbReference type="Proteomes" id="UP000240883"/>
    </source>
</evidence>
<reference evidence="2 3" key="1">
    <citation type="journal article" date="2018" name="Front. Microbiol.">
        <title>Genome-Wide Analysis of Corynespora cassiicola Leaf Fall Disease Putative Effectors.</title>
        <authorList>
            <person name="Lopez D."/>
            <person name="Ribeiro S."/>
            <person name="Label P."/>
            <person name="Fumanal B."/>
            <person name="Venisse J.S."/>
            <person name="Kohler A."/>
            <person name="de Oliveira R.R."/>
            <person name="Labutti K."/>
            <person name="Lipzen A."/>
            <person name="Lail K."/>
            <person name="Bauer D."/>
            <person name="Ohm R.A."/>
            <person name="Barry K.W."/>
            <person name="Spatafora J."/>
            <person name="Grigoriev I.V."/>
            <person name="Martin F.M."/>
            <person name="Pujade-Renaud V."/>
        </authorList>
    </citation>
    <scope>NUCLEOTIDE SEQUENCE [LARGE SCALE GENOMIC DNA]</scope>
    <source>
        <strain evidence="2 3">Philippines</strain>
    </source>
</reference>
<keyword evidence="3" id="KW-1185">Reference proteome</keyword>
<feature type="compositionally biased region" description="Basic residues" evidence="1">
    <location>
        <begin position="111"/>
        <end position="121"/>
    </location>
</feature>